<sequence>MNSKQVREAQKPLRQHYTTEPGAAKVIDHARTRHADAQDPFHTTVEPMPGIGTTIPVGVHRAIGGPHDAPTPGDILCAALAACLDSTVRMIANLLGVELDHLEVSVDAEVDVRGTMLVNRDVPVGFQALRCHVDLRAKEGTPVELVERLCNAAEYSCIVLQTLRSPPPVHTEFSTH</sequence>
<dbReference type="InterPro" id="IPR052924">
    <property type="entry name" value="OsmC/Ohr_hydroprdx_reductase"/>
</dbReference>
<evidence type="ECO:0000256" key="1">
    <source>
        <dbReference type="SAM" id="MobiDB-lite"/>
    </source>
</evidence>
<proteinExistence type="predicted"/>
<evidence type="ECO:0000313" key="2">
    <source>
        <dbReference type="EMBL" id="MCG7980694.1"/>
    </source>
</evidence>
<dbReference type="Pfam" id="PF02566">
    <property type="entry name" value="OsmC"/>
    <property type="match status" value="1"/>
</dbReference>
<feature type="region of interest" description="Disordered" evidence="1">
    <location>
        <begin position="1"/>
        <end position="22"/>
    </location>
</feature>
<evidence type="ECO:0000313" key="3">
    <source>
        <dbReference type="Proteomes" id="UP000886674"/>
    </source>
</evidence>
<dbReference type="AlphaFoldDB" id="A0A9E4TUS6"/>
<dbReference type="PANTHER" id="PTHR35368:SF1">
    <property type="entry name" value="HYDROPEROXIDE REDUCTASE"/>
    <property type="match status" value="1"/>
</dbReference>
<dbReference type="InterPro" id="IPR003718">
    <property type="entry name" value="OsmC/Ohr_fam"/>
</dbReference>
<dbReference type="SUPFAM" id="SSF82784">
    <property type="entry name" value="OsmC-like"/>
    <property type="match status" value="1"/>
</dbReference>
<comment type="caution">
    <text evidence="2">The sequence shown here is derived from an EMBL/GenBank/DDBJ whole genome shotgun (WGS) entry which is preliminary data.</text>
</comment>
<dbReference type="PANTHER" id="PTHR35368">
    <property type="entry name" value="HYDROPEROXIDE REDUCTASE"/>
    <property type="match status" value="1"/>
</dbReference>
<gene>
    <name evidence="2" type="ORF">JAY77_21425</name>
</gene>
<dbReference type="InterPro" id="IPR036102">
    <property type="entry name" value="OsmC/Ohrsf"/>
</dbReference>
<name>A0A9E4TUS6_9GAMM</name>
<protein>
    <submittedName>
        <fullName evidence="2">OsmC family protein</fullName>
    </submittedName>
</protein>
<dbReference type="Gene3D" id="3.30.300.20">
    <property type="match status" value="1"/>
</dbReference>
<organism evidence="2 3">
    <name type="scientific">Candidatus Thiodiazotropha taylori</name>
    <dbReference type="NCBI Taxonomy" id="2792791"/>
    <lineage>
        <taxon>Bacteria</taxon>
        <taxon>Pseudomonadati</taxon>
        <taxon>Pseudomonadota</taxon>
        <taxon>Gammaproteobacteria</taxon>
        <taxon>Chromatiales</taxon>
        <taxon>Sedimenticolaceae</taxon>
        <taxon>Candidatus Thiodiazotropha</taxon>
    </lineage>
</organism>
<dbReference type="EMBL" id="JAEPCR010000147">
    <property type="protein sequence ID" value="MCG7980694.1"/>
    <property type="molecule type" value="Genomic_DNA"/>
</dbReference>
<dbReference type="Proteomes" id="UP000886674">
    <property type="component" value="Unassembled WGS sequence"/>
</dbReference>
<accession>A0A9E4TUS6</accession>
<reference evidence="2" key="1">
    <citation type="journal article" date="2021" name="Proc. Natl. Acad. Sci. U.S.A.">
        <title>Global biogeography of chemosynthetic symbionts reveals both localized and globally distributed symbiont groups. .</title>
        <authorList>
            <person name="Osvatic J.T."/>
            <person name="Wilkins L.G.E."/>
            <person name="Leibrecht L."/>
            <person name="Leray M."/>
            <person name="Zauner S."/>
            <person name="Polzin J."/>
            <person name="Camacho Y."/>
            <person name="Gros O."/>
            <person name="van Gils J.A."/>
            <person name="Eisen J.A."/>
            <person name="Petersen J.M."/>
            <person name="Yuen B."/>
        </authorList>
    </citation>
    <scope>NUCLEOTIDE SEQUENCE</scope>
    <source>
        <strain evidence="2">MAGclacostrist055</strain>
    </source>
</reference>
<feature type="compositionally biased region" description="Basic and acidic residues" evidence="1">
    <location>
        <begin position="1"/>
        <end position="11"/>
    </location>
</feature>
<dbReference type="InterPro" id="IPR015946">
    <property type="entry name" value="KH_dom-like_a/b"/>
</dbReference>